<evidence type="ECO:0008006" key="4">
    <source>
        <dbReference type="Google" id="ProtNLM"/>
    </source>
</evidence>
<proteinExistence type="predicted"/>
<sequence>MTTKITIADLFPHDEGMILVAKDAVDGSLRHISEVANGLACRCKCFGCDRQLIARNGGEVRAHSFAHRPEDMVYDCTTAGETALHIRAKEIIAQHRRVALPATFVIGLDGNTIEVTPERSVELTDVRLEMVAGELIPDVTAILPDGRRIFIEIANTHFCPPSKIDKLDAMGVEVLEIMVSAYRAVPLDELDDIILDLAPRKLIHSSEVKAMEAKIAADRQRHEDNKRAEAQRLVDIYREGDPRNHMQAQKLVDAMVRRGLSAYIDIDDNRPSAFIVYRRQWQAAIFDRLYQADNNQPTSAFDIAKSWSDRWAKPGLRNVKSEHTRWIAREMADDFKSPYEEIAAYLARLQAAEVVYKTSRGNAYYMHYRFKEDLRAAIQKEGLPAKRKSQILEAVKAIADLMQPSDGRIEHFDKWLKGRATEYGMRDQTLLSNEGVEFNDLMARLRKIPAAVAGIQRSHLNELPEDMVGLALGGMYQRLRIDRDIARERAETERTARLEREAVATAERLATEAADRVSKIEEQAILVVADVDAFLGTPLLGHDGRTSRELAAESLNGYMAVQRELDRIRDADRAKAEAERQHKEMVGKLWDRVNSRIPDRARAALWPLQRWPELGGMKPIEFCKDKKSLERCFEVLEQWVKAEQKRGRR</sequence>
<dbReference type="EMBL" id="CP050898">
    <property type="protein sequence ID" value="QIX22606.1"/>
    <property type="molecule type" value="Genomic_DNA"/>
</dbReference>
<protein>
    <recommendedName>
        <fullName evidence="4">Antitoxin Xre/MbcA/ParS-like toxin-binding domain-containing protein</fullName>
    </recommendedName>
</protein>
<evidence type="ECO:0000256" key="1">
    <source>
        <dbReference type="SAM" id="Coils"/>
    </source>
</evidence>
<reference evidence="2 3" key="1">
    <citation type="submission" date="2020-04" db="EMBL/GenBank/DDBJ databases">
        <title>FDA dAtabase for Regulatory Grade micrObial Sequences (FDA-ARGOS): Supporting development and validation of Infectious Disease Dx tests.</title>
        <authorList>
            <person name="Sciortino C."/>
            <person name="Tallon L."/>
            <person name="Sadzewicz L."/>
            <person name="Vavikolanu K."/>
            <person name="Mehta A."/>
            <person name="Aluvathingal J."/>
            <person name="Nadendla S."/>
            <person name="Nandy P."/>
            <person name="Geyer C."/>
            <person name="Yan Y."/>
            <person name="Sichtig H."/>
        </authorList>
    </citation>
    <scope>NUCLEOTIDE SEQUENCE [LARGE SCALE GENOMIC DNA]</scope>
    <source>
        <strain evidence="2 3">FDAARGOS_633</strain>
    </source>
</reference>
<evidence type="ECO:0000313" key="3">
    <source>
        <dbReference type="Proteomes" id="UP000500870"/>
    </source>
</evidence>
<organism evidence="2 3">
    <name type="scientific">Agrobacterium pusense</name>
    <dbReference type="NCBI Taxonomy" id="648995"/>
    <lineage>
        <taxon>Bacteria</taxon>
        <taxon>Pseudomonadati</taxon>
        <taxon>Pseudomonadota</taxon>
        <taxon>Alphaproteobacteria</taxon>
        <taxon>Hyphomicrobiales</taxon>
        <taxon>Rhizobiaceae</taxon>
        <taxon>Rhizobium/Agrobacterium group</taxon>
        <taxon>Agrobacterium</taxon>
    </lineage>
</organism>
<dbReference type="RefSeq" id="WP_136882511.1">
    <property type="nucleotide sequence ID" value="NZ_CP050898.1"/>
</dbReference>
<gene>
    <name evidence="2" type="ORF">FOB41_16375</name>
</gene>
<keyword evidence="1" id="KW-0175">Coiled coil</keyword>
<feature type="coiled-coil region" evidence="1">
    <location>
        <begin position="561"/>
        <end position="588"/>
    </location>
</feature>
<evidence type="ECO:0000313" key="2">
    <source>
        <dbReference type="EMBL" id="QIX22606.1"/>
    </source>
</evidence>
<dbReference type="Proteomes" id="UP000500870">
    <property type="component" value="Chromosome 1"/>
</dbReference>
<dbReference type="AlphaFoldDB" id="A0A6H0ZP68"/>
<name>A0A6H0ZP68_9HYPH</name>
<accession>A0A6H0ZP68</accession>